<dbReference type="AlphaFoldDB" id="A0A5N5JS43"/>
<comment type="caution">
    <text evidence="2">The sequence shown here is derived from an EMBL/GenBank/DDBJ whole genome shotgun (WGS) entry which is preliminary data.</text>
</comment>
<keyword evidence="3" id="KW-1185">Reference proteome</keyword>
<reference evidence="3" key="1">
    <citation type="journal article" date="2019" name="Gigascience">
        <title>De novo genome assembly of the endangered Acer yangbiense, a plant species with extremely small populations endemic to Yunnan Province, China.</title>
        <authorList>
            <person name="Yang J."/>
            <person name="Wariss H.M."/>
            <person name="Tao L."/>
            <person name="Zhang R."/>
            <person name="Yun Q."/>
            <person name="Hollingsworth P."/>
            <person name="Dao Z."/>
            <person name="Luo G."/>
            <person name="Guo H."/>
            <person name="Ma Y."/>
            <person name="Sun W."/>
        </authorList>
    </citation>
    <scope>NUCLEOTIDE SEQUENCE [LARGE SCALE GENOMIC DNA]</scope>
    <source>
        <strain evidence="3">cv. br00</strain>
    </source>
</reference>
<evidence type="ECO:0000313" key="3">
    <source>
        <dbReference type="Proteomes" id="UP000326939"/>
    </source>
</evidence>
<proteinExistence type="predicted"/>
<protein>
    <submittedName>
        <fullName evidence="2">Uncharacterized protein</fullName>
    </submittedName>
</protein>
<evidence type="ECO:0000313" key="2">
    <source>
        <dbReference type="EMBL" id="KAB5520270.1"/>
    </source>
</evidence>
<feature type="chain" id="PRO_5024307276" evidence="1">
    <location>
        <begin position="26"/>
        <end position="139"/>
    </location>
</feature>
<accession>A0A5N5JS43</accession>
<keyword evidence="1" id="KW-0732">Signal</keyword>
<dbReference type="Proteomes" id="UP000326939">
    <property type="component" value="Chromosome 16"/>
</dbReference>
<name>A0A5N5JS43_9ROSI</name>
<evidence type="ECO:0000256" key="1">
    <source>
        <dbReference type="SAM" id="SignalP"/>
    </source>
</evidence>
<dbReference type="EMBL" id="VDCV01000016">
    <property type="protein sequence ID" value="KAB5520270.1"/>
    <property type="molecule type" value="Genomic_DNA"/>
</dbReference>
<sequence>MNTPIKGGSLFIADEMFLLLFLCEGRFGTMKSKIKTMKCVGRQRLIEETKLQHVDGDIPDNSQLPTDKRHRGVPISEINVVLSNVSAMSGTSTLEVQTNTSADNAKTDAICGNANVLAQQIENSSDVQNVSLNEDNNGY</sequence>
<gene>
    <name evidence="2" type="ORF">DKX38_024589</name>
</gene>
<organism evidence="2 3">
    <name type="scientific">Salix brachista</name>
    <dbReference type="NCBI Taxonomy" id="2182728"/>
    <lineage>
        <taxon>Eukaryota</taxon>
        <taxon>Viridiplantae</taxon>
        <taxon>Streptophyta</taxon>
        <taxon>Embryophyta</taxon>
        <taxon>Tracheophyta</taxon>
        <taxon>Spermatophyta</taxon>
        <taxon>Magnoliopsida</taxon>
        <taxon>eudicotyledons</taxon>
        <taxon>Gunneridae</taxon>
        <taxon>Pentapetalae</taxon>
        <taxon>rosids</taxon>
        <taxon>fabids</taxon>
        <taxon>Malpighiales</taxon>
        <taxon>Salicaceae</taxon>
        <taxon>Saliceae</taxon>
        <taxon>Salix</taxon>
    </lineage>
</organism>
<feature type="signal peptide" evidence="1">
    <location>
        <begin position="1"/>
        <end position="25"/>
    </location>
</feature>